<dbReference type="NCBIfam" id="TIGR00026">
    <property type="entry name" value="hi_GC_TIGR00026"/>
    <property type="match status" value="1"/>
</dbReference>
<dbReference type="PANTHER" id="PTHR39428:SF1">
    <property type="entry name" value="F420H(2)-DEPENDENT QUINONE REDUCTASE RV1261C"/>
    <property type="match status" value="1"/>
</dbReference>
<dbReference type="SUPFAM" id="SSF50475">
    <property type="entry name" value="FMN-binding split barrel"/>
    <property type="match status" value="1"/>
</dbReference>
<dbReference type="Pfam" id="PF04075">
    <property type="entry name" value="F420H2_quin_red"/>
    <property type="match status" value="1"/>
</dbReference>
<dbReference type="InterPro" id="IPR012349">
    <property type="entry name" value="Split_barrel_FMN-bd"/>
</dbReference>
<dbReference type="PANTHER" id="PTHR39428">
    <property type="entry name" value="F420H(2)-DEPENDENT QUINONE REDUCTASE RV1261C"/>
    <property type="match status" value="1"/>
</dbReference>
<evidence type="ECO:0000256" key="2">
    <source>
        <dbReference type="ARBA" id="ARBA00049106"/>
    </source>
</evidence>
<sequence>MNPLPRIALWLASQPWFMRAAKVVPPLDKRLYRLTGGRVSLLGLASLPSMRLTTIGRKSGLERSVNLLYFPYGDRYVLIASNWGKPDDPQWARNLRAEPKATVEVRRRRVPVLATEVTGERYESLWREVLEFWPGYAMERSVAGRELPLFILERR</sequence>
<comment type="catalytic activity">
    <reaction evidence="2">
        <text>oxidized coenzyme F420-(gamma-L-Glu)(n) + a quinol + H(+) = reduced coenzyme F420-(gamma-L-Glu)(n) + a quinone</text>
        <dbReference type="Rhea" id="RHEA:39663"/>
        <dbReference type="Rhea" id="RHEA-COMP:12939"/>
        <dbReference type="Rhea" id="RHEA-COMP:14378"/>
        <dbReference type="ChEBI" id="CHEBI:15378"/>
        <dbReference type="ChEBI" id="CHEBI:24646"/>
        <dbReference type="ChEBI" id="CHEBI:132124"/>
        <dbReference type="ChEBI" id="CHEBI:133980"/>
        <dbReference type="ChEBI" id="CHEBI:139511"/>
    </reaction>
</comment>
<evidence type="ECO:0000313" key="4">
    <source>
        <dbReference type="Proteomes" id="UP001500192"/>
    </source>
</evidence>
<gene>
    <name evidence="3" type="ORF">GCM10023214_10790</name>
</gene>
<proteinExistence type="inferred from homology"/>
<reference evidence="4" key="1">
    <citation type="journal article" date="2019" name="Int. J. Syst. Evol. Microbiol.">
        <title>The Global Catalogue of Microorganisms (GCM) 10K type strain sequencing project: providing services to taxonomists for standard genome sequencing and annotation.</title>
        <authorList>
            <consortium name="The Broad Institute Genomics Platform"/>
            <consortium name="The Broad Institute Genome Sequencing Center for Infectious Disease"/>
            <person name="Wu L."/>
            <person name="Ma J."/>
        </authorList>
    </citation>
    <scope>NUCLEOTIDE SEQUENCE [LARGE SCALE GENOMIC DNA]</scope>
    <source>
        <strain evidence="4">JCM 18054</strain>
    </source>
</reference>
<comment type="similarity">
    <text evidence="1">Belongs to the F420H(2)-dependent quinone reductase family.</text>
</comment>
<dbReference type="EMBL" id="BAABIB010000022">
    <property type="protein sequence ID" value="GAA5155258.1"/>
    <property type="molecule type" value="Genomic_DNA"/>
</dbReference>
<dbReference type="InterPro" id="IPR004378">
    <property type="entry name" value="F420H2_quin_Rdtase"/>
</dbReference>
<evidence type="ECO:0000313" key="3">
    <source>
        <dbReference type="EMBL" id="GAA5155258.1"/>
    </source>
</evidence>
<accession>A0ABP9Q4M5</accession>
<comment type="caution">
    <text evidence="3">The sequence shown here is derived from an EMBL/GenBank/DDBJ whole genome shotgun (WGS) entry which is preliminary data.</text>
</comment>
<evidence type="ECO:0000256" key="1">
    <source>
        <dbReference type="ARBA" id="ARBA00008710"/>
    </source>
</evidence>
<organism evidence="3 4">
    <name type="scientific">Amycolatopsis dongchuanensis</name>
    <dbReference type="NCBI Taxonomy" id="1070866"/>
    <lineage>
        <taxon>Bacteria</taxon>
        <taxon>Bacillati</taxon>
        <taxon>Actinomycetota</taxon>
        <taxon>Actinomycetes</taxon>
        <taxon>Pseudonocardiales</taxon>
        <taxon>Pseudonocardiaceae</taxon>
        <taxon>Amycolatopsis</taxon>
    </lineage>
</organism>
<protein>
    <submittedName>
        <fullName evidence="3">Nitroreductase/quinone reductase family protein</fullName>
    </submittedName>
</protein>
<name>A0ABP9Q4M5_9PSEU</name>
<dbReference type="Proteomes" id="UP001500192">
    <property type="component" value="Unassembled WGS sequence"/>
</dbReference>
<dbReference type="Gene3D" id="2.30.110.10">
    <property type="entry name" value="Electron Transport, Fmn-binding Protein, Chain A"/>
    <property type="match status" value="1"/>
</dbReference>
<keyword evidence="4" id="KW-1185">Reference proteome</keyword>